<dbReference type="PANTHER" id="PTHR47718">
    <property type="entry name" value="OS01G0519700 PROTEIN"/>
    <property type="match status" value="1"/>
</dbReference>
<name>A0A2Z6NVP0_TRISU</name>
<accession>A0A2Z6NVP0</accession>
<feature type="region of interest" description="Disordered" evidence="1">
    <location>
        <begin position="1"/>
        <end position="52"/>
    </location>
</feature>
<evidence type="ECO:0000256" key="1">
    <source>
        <dbReference type="SAM" id="MobiDB-lite"/>
    </source>
</evidence>
<dbReference type="EMBL" id="DF973597">
    <property type="protein sequence ID" value="GAU35619.1"/>
    <property type="molecule type" value="Genomic_DNA"/>
</dbReference>
<dbReference type="InterPro" id="IPR018289">
    <property type="entry name" value="MULE_transposase_dom"/>
</dbReference>
<evidence type="ECO:0000259" key="2">
    <source>
        <dbReference type="Pfam" id="PF10551"/>
    </source>
</evidence>
<sequence>MVVIRSQSSSNMDDSAQDLSDLSPVEDVISNDAPEVQREDEDTENSSIEGLGGCRFDNEKAMNSLEDITSGGFENVGFRRKDMYNKQDMLHLTSSTNAKAACEYLESMRVSDNTMFWRHKIDDDGRLTHLFWCDGAAQRDYSVFGDVVAIDATYKRNKYMCPLVIFSGVNNHNKTIVLCAAIVCDETERTYVWLLEQFFEAMGGKSQHQ</sequence>
<gene>
    <name evidence="3" type="ORF">TSUD_30360</name>
</gene>
<organism evidence="3 4">
    <name type="scientific">Trifolium subterraneum</name>
    <name type="common">Subterranean clover</name>
    <dbReference type="NCBI Taxonomy" id="3900"/>
    <lineage>
        <taxon>Eukaryota</taxon>
        <taxon>Viridiplantae</taxon>
        <taxon>Streptophyta</taxon>
        <taxon>Embryophyta</taxon>
        <taxon>Tracheophyta</taxon>
        <taxon>Spermatophyta</taxon>
        <taxon>Magnoliopsida</taxon>
        <taxon>eudicotyledons</taxon>
        <taxon>Gunneridae</taxon>
        <taxon>Pentapetalae</taxon>
        <taxon>rosids</taxon>
        <taxon>fabids</taxon>
        <taxon>Fabales</taxon>
        <taxon>Fabaceae</taxon>
        <taxon>Papilionoideae</taxon>
        <taxon>50 kb inversion clade</taxon>
        <taxon>NPAAA clade</taxon>
        <taxon>Hologalegina</taxon>
        <taxon>IRL clade</taxon>
        <taxon>Trifolieae</taxon>
        <taxon>Trifolium</taxon>
    </lineage>
</organism>
<evidence type="ECO:0000313" key="3">
    <source>
        <dbReference type="EMBL" id="GAU35619.1"/>
    </source>
</evidence>
<feature type="domain" description="MULE transposase" evidence="2">
    <location>
        <begin position="147"/>
        <end position="207"/>
    </location>
</feature>
<dbReference type="Proteomes" id="UP000242715">
    <property type="component" value="Unassembled WGS sequence"/>
</dbReference>
<evidence type="ECO:0000313" key="4">
    <source>
        <dbReference type="Proteomes" id="UP000242715"/>
    </source>
</evidence>
<proteinExistence type="predicted"/>
<feature type="compositionally biased region" description="Polar residues" evidence="1">
    <location>
        <begin position="1"/>
        <end position="20"/>
    </location>
</feature>
<dbReference type="AlphaFoldDB" id="A0A2Z6NVP0"/>
<dbReference type="Pfam" id="PF10551">
    <property type="entry name" value="MULE"/>
    <property type="match status" value="1"/>
</dbReference>
<protein>
    <recommendedName>
        <fullName evidence="2">MULE transposase domain-containing protein</fullName>
    </recommendedName>
</protein>
<reference evidence="4" key="1">
    <citation type="journal article" date="2017" name="Front. Plant Sci.">
        <title>Climate Clever Clovers: New Paradigm to Reduce the Environmental Footprint of Ruminants by Breeding Low Methanogenic Forages Utilizing Haplotype Variation.</title>
        <authorList>
            <person name="Kaur P."/>
            <person name="Appels R."/>
            <person name="Bayer P.E."/>
            <person name="Keeble-Gagnere G."/>
            <person name="Wang J."/>
            <person name="Hirakawa H."/>
            <person name="Shirasawa K."/>
            <person name="Vercoe P."/>
            <person name="Stefanova K."/>
            <person name="Durmic Z."/>
            <person name="Nichols P."/>
            <person name="Revell C."/>
            <person name="Isobe S.N."/>
            <person name="Edwards D."/>
            <person name="Erskine W."/>
        </authorList>
    </citation>
    <scope>NUCLEOTIDE SEQUENCE [LARGE SCALE GENOMIC DNA]</scope>
    <source>
        <strain evidence="4">cv. Daliak</strain>
    </source>
</reference>
<keyword evidence="4" id="KW-1185">Reference proteome</keyword>
<dbReference type="PANTHER" id="PTHR47718:SF15">
    <property type="entry name" value="PROTEIN FAR1-RELATED SEQUENCE 5-LIKE"/>
    <property type="match status" value="1"/>
</dbReference>
<dbReference type="OrthoDB" id="1426481at2759"/>